<dbReference type="GO" id="GO:0005886">
    <property type="term" value="C:plasma membrane"/>
    <property type="evidence" value="ECO:0007669"/>
    <property type="project" value="TreeGrafter"/>
</dbReference>
<dbReference type="InterPro" id="IPR003689">
    <property type="entry name" value="ZIP"/>
</dbReference>
<proteinExistence type="predicted"/>
<dbReference type="PANTHER" id="PTHR11040">
    <property type="entry name" value="ZINC/IRON TRANSPORTER"/>
    <property type="match status" value="1"/>
</dbReference>
<dbReference type="STRING" id="75913.A0A0K0F8Q3"/>
<evidence type="ECO:0000313" key="6">
    <source>
        <dbReference type="Proteomes" id="UP000035680"/>
    </source>
</evidence>
<evidence type="ECO:0000256" key="1">
    <source>
        <dbReference type="ARBA" id="ARBA00004141"/>
    </source>
</evidence>
<evidence type="ECO:0000256" key="2">
    <source>
        <dbReference type="ARBA" id="ARBA00022692"/>
    </source>
</evidence>
<evidence type="ECO:0000256" key="3">
    <source>
        <dbReference type="ARBA" id="ARBA00022989"/>
    </source>
</evidence>
<dbReference type="Proteomes" id="UP000035680">
    <property type="component" value="Unassembled WGS sequence"/>
</dbReference>
<keyword evidence="2 5" id="KW-0812">Transmembrane</keyword>
<keyword evidence="6" id="KW-1185">Reference proteome</keyword>
<comment type="subcellular location">
    <subcellularLocation>
        <location evidence="1">Membrane</location>
        <topology evidence="1">Multi-pass membrane protein</topology>
    </subcellularLocation>
</comment>
<feature type="transmembrane region" description="Helical" evidence="5">
    <location>
        <begin position="307"/>
        <end position="328"/>
    </location>
</feature>
<accession>A0A0K0F8Q3</accession>
<organism evidence="6 7">
    <name type="scientific">Strongyloides venezuelensis</name>
    <name type="common">Threadworm</name>
    <dbReference type="NCBI Taxonomy" id="75913"/>
    <lineage>
        <taxon>Eukaryota</taxon>
        <taxon>Metazoa</taxon>
        <taxon>Ecdysozoa</taxon>
        <taxon>Nematoda</taxon>
        <taxon>Chromadorea</taxon>
        <taxon>Rhabditida</taxon>
        <taxon>Tylenchina</taxon>
        <taxon>Panagrolaimomorpha</taxon>
        <taxon>Strongyloidoidea</taxon>
        <taxon>Strongyloididae</taxon>
        <taxon>Strongyloides</taxon>
    </lineage>
</organism>
<dbReference type="Pfam" id="PF02535">
    <property type="entry name" value="Zip"/>
    <property type="match status" value="1"/>
</dbReference>
<evidence type="ECO:0000256" key="4">
    <source>
        <dbReference type="ARBA" id="ARBA00023136"/>
    </source>
</evidence>
<keyword evidence="3 5" id="KW-1133">Transmembrane helix</keyword>
<keyword evidence="4 5" id="KW-0472">Membrane</keyword>
<feature type="transmembrane region" description="Helical" evidence="5">
    <location>
        <begin position="373"/>
        <end position="392"/>
    </location>
</feature>
<dbReference type="AlphaFoldDB" id="A0A0K0F8Q3"/>
<dbReference type="PANTHER" id="PTHR11040:SF219">
    <property type="entry name" value="ZRT (ZRT), IRT- (IRT-) LIKE PROTEIN TRANSPORTER"/>
    <property type="match status" value="1"/>
</dbReference>
<feature type="transmembrane region" description="Helical" evidence="5">
    <location>
        <begin position="102"/>
        <end position="119"/>
    </location>
</feature>
<dbReference type="WBParaSite" id="SVE_0520300.1">
    <property type="protein sequence ID" value="SVE_0520300.1"/>
    <property type="gene ID" value="SVE_0520300"/>
</dbReference>
<name>A0A0K0F8Q3_STRVS</name>
<feature type="transmembrane region" description="Helical" evidence="5">
    <location>
        <begin position="57"/>
        <end position="82"/>
    </location>
</feature>
<reference evidence="6" key="1">
    <citation type="submission" date="2014-07" db="EMBL/GenBank/DDBJ databases">
        <authorList>
            <person name="Martin A.A"/>
            <person name="De Silva N."/>
        </authorList>
    </citation>
    <scope>NUCLEOTIDE SEQUENCE</scope>
</reference>
<reference evidence="7" key="2">
    <citation type="submission" date="2015-08" db="UniProtKB">
        <authorList>
            <consortium name="WormBaseParasite"/>
        </authorList>
    </citation>
    <scope>IDENTIFICATION</scope>
</reference>
<feature type="transmembrane region" description="Helical" evidence="5">
    <location>
        <begin position="275"/>
        <end position="295"/>
    </location>
</feature>
<sequence length="412" mass="47173">MEHDHHVDDNLLVWRIIFLTIMVVMTFSIGILPVKILKFLRKRAAENRGRQQGSSRFSSLSLCMLTCFSGGVFLATCFLHLLPELNDHIKHAIYEHHLHVDYPLAELLACVGFFFLFFIEELVLKFIPGAGHGHSHSQPLEKPFLKVSENELETSSFMNTKPQHFLEEEHGNGKKHLLKTIDETEKDLEKNQTPIQKGKANDDNDNFSCKSLAFAEPERCETDCHKIDEHPPIRMKSHPHRHSHGVRSITFLLAISSHSVIEGLAFGAMNTKKGLRALFISLMIHKLIVAFSMGLQLARTHAHNIKWVIVSMFIFSITSPIGAIVGSFVHNIENEYLKDILLMIMQGLAVGTFLYVTFFEVLINERNNEHNNFLKLTLIVFGFSVIGFLRYFDQHEHNHSHDNEMSMHSHDH</sequence>
<evidence type="ECO:0000313" key="7">
    <source>
        <dbReference type="WBParaSite" id="SVE_0520300.1"/>
    </source>
</evidence>
<protein>
    <submittedName>
        <fullName evidence="7">Zinc transporter ZIP2 (inferred by orthology to a human protein)</fullName>
    </submittedName>
</protein>
<feature type="transmembrane region" description="Helical" evidence="5">
    <location>
        <begin position="340"/>
        <end position="361"/>
    </location>
</feature>
<evidence type="ECO:0000256" key="5">
    <source>
        <dbReference type="SAM" id="Phobius"/>
    </source>
</evidence>
<dbReference type="GO" id="GO:0005385">
    <property type="term" value="F:zinc ion transmembrane transporter activity"/>
    <property type="evidence" value="ECO:0007669"/>
    <property type="project" value="TreeGrafter"/>
</dbReference>
<feature type="transmembrane region" description="Helical" evidence="5">
    <location>
        <begin position="12"/>
        <end position="37"/>
    </location>
</feature>